<dbReference type="RefSeq" id="WP_216801879.1">
    <property type="nucleotide sequence ID" value="NZ_CP076723.1"/>
</dbReference>
<proteinExistence type="predicted"/>
<reference evidence="1 2" key="1">
    <citation type="submission" date="2021-06" db="EMBL/GenBank/DDBJ databases">
        <title>Gemonas diversity in paddy soil.</title>
        <authorList>
            <person name="Liu G."/>
        </authorList>
    </citation>
    <scope>NUCLEOTIDE SEQUENCE [LARGE SCALE GENOMIC DNA]</scope>
    <source>
        <strain evidence="1 2">RG10</strain>
    </source>
</reference>
<dbReference type="EMBL" id="CP076723">
    <property type="protein sequence ID" value="QWV95178.1"/>
    <property type="molecule type" value="Genomic_DNA"/>
</dbReference>
<evidence type="ECO:0000313" key="1">
    <source>
        <dbReference type="EMBL" id="QWV95178.1"/>
    </source>
</evidence>
<gene>
    <name evidence="1" type="ORF">KP004_08370</name>
</gene>
<protein>
    <recommendedName>
        <fullName evidence="3">Lipoprotein</fullName>
    </recommendedName>
</protein>
<sequence length="135" mass="14448">MSNLDRYLIQPSKYDYRLFCRTAAFLASCFLLSGCMCPLKSPPDPGVKFYQSLDSVQCTGGGKTVAQIERDVRAAGITVYQTSCGVDGAIYPSVCGAPDGRLAVLEIPLDQARAASALGLKPLFTLPYGAETPCR</sequence>
<dbReference type="Proteomes" id="UP000683557">
    <property type="component" value="Chromosome"/>
</dbReference>
<keyword evidence="2" id="KW-1185">Reference proteome</keyword>
<organism evidence="1 2">
    <name type="scientific">Geomonas oryzisoli</name>
    <dbReference type="NCBI Taxonomy" id="2847992"/>
    <lineage>
        <taxon>Bacteria</taxon>
        <taxon>Pseudomonadati</taxon>
        <taxon>Thermodesulfobacteriota</taxon>
        <taxon>Desulfuromonadia</taxon>
        <taxon>Geobacterales</taxon>
        <taxon>Geobacteraceae</taxon>
        <taxon>Geomonas</taxon>
    </lineage>
</organism>
<dbReference type="PROSITE" id="PS51257">
    <property type="entry name" value="PROKAR_LIPOPROTEIN"/>
    <property type="match status" value="1"/>
</dbReference>
<accession>A0ABX8JA27</accession>
<name>A0ABX8JA27_9BACT</name>
<evidence type="ECO:0008006" key="3">
    <source>
        <dbReference type="Google" id="ProtNLM"/>
    </source>
</evidence>
<evidence type="ECO:0000313" key="2">
    <source>
        <dbReference type="Proteomes" id="UP000683557"/>
    </source>
</evidence>